<keyword evidence="4" id="KW-1133">Transmembrane helix</keyword>
<dbReference type="PANTHER" id="PTHR43280">
    <property type="entry name" value="ARAC-FAMILY TRANSCRIPTIONAL REGULATOR"/>
    <property type="match status" value="1"/>
</dbReference>
<dbReference type="PROSITE" id="PS01124">
    <property type="entry name" value="HTH_ARAC_FAMILY_2"/>
    <property type="match status" value="1"/>
</dbReference>
<feature type="transmembrane region" description="Helical" evidence="4">
    <location>
        <begin position="288"/>
        <end position="311"/>
    </location>
</feature>
<dbReference type="EMBL" id="JABBPN010000009">
    <property type="protein sequence ID" value="NMO96373.1"/>
    <property type="molecule type" value="Genomic_DNA"/>
</dbReference>
<dbReference type="InterPro" id="IPR020449">
    <property type="entry name" value="Tscrpt_reg_AraC-type_HTH"/>
</dbReference>
<dbReference type="Gene3D" id="1.10.10.60">
    <property type="entry name" value="Homeodomain-like"/>
    <property type="match status" value="2"/>
</dbReference>
<dbReference type="SUPFAM" id="SSF46689">
    <property type="entry name" value="Homeodomain-like"/>
    <property type="match status" value="1"/>
</dbReference>
<dbReference type="GO" id="GO:0003700">
    <property type="term" value="F:DNA-binding transcription factor activity"/>
    <property type="evidence" value="ECO:0007669"/>
    <property type="project" value="InterPro"/>
</dbReference>
<keyword evidence="3" id="KW-0804">Transcription</keyword>
<evidence type="ECO:0000313" key="7">
    <source>
        <dbReference type="Proteomes" id="UP000565468"/>
    </source>
</evidence>
<keyword evidence="4" id="KW-0812">Transmembrane</keyword>
<accession>A0A848M909</accession>
<sequence length="764" mass="87677">MNWIKTRRRSLFFKIFTSFLAVILLFGLFYAAIFRIFRGGLEQEIIQNNQSHISNTAERFSTHLERIGTLLFELHHEQDLMTFNRQLLRDGIQDADYLKAKEVISTLRNHVYNSLFFLEDIIIHFQQSGVTLNKSGSSSANYIFNAAYRSDTYPLDYWQQAEHGEFFHLLPSADFSRGAGSSSATLLPYTFHYPGSSYQLVAMIDIGRAAQSFFGQEPDLTLAILDQDDRLLYAYGEGMSKNAVPSFPPGVRSLKQDGMYYFKSTRGDGLTYISAAPYTHITGQLQRLTFYMLVIFMISLLVALLTSLYLSRRLHSPVKHMLSRVLDRTPVQQDSGDNQAESRNGRVWEFDLIQSRIRDLRQEKDEVVDVLSRQQAVLTNYSYMNKLKNINTDISEWNDFLAGEGSYHIVYYDIRFRSLLEHEPPLRPSRAVRQLLEHIHLLASESFTDAHTFQMEKHEVVSVLKGADAGLLHTFLQQIKHTLNEEKNYYLVNICISPAVMDTSEFDQAYHDVRSLSPQALLLEETQLIYEKRKLPDLAGLSVEQERQLLKALQSGELDVCIKLVDTLLNDWFEQGAGIVQYRQLCDQLSDKLLGAVEALAPQAPVLADLQEHGHQLNTCQTLPEYKERFRLMLEKACTYMAERQDSCNEPLVALFMEIIQNQYAEELSLDYLSEKMNLTSPYLSAYIKEKTGMNFSEHLQGIRMEKACELLLGTSLTVHEISQRVGYQNITSFNRSFKKVTGMTPGAYRREQVIQEHKSGSRA</sequence>
<keyword evidence="1" id="KW-0805">Transcription regulation</keyword>
<protein>
    <submittedName>
        <fullName evidence="6">Helix-turn-helix domain-containing protein</fullName>
    </submittedName>
</protein>
<dbReference type="Pfam" id="PF12833">
    <property type="entry name" value="HTH_18"/>
    <property type="match status" value="1"/>
</dbReference>
<keyword evidence="2" id="KW-0238">DNA-binding</keyword>
<dbReference type="AlphaFoldDB" id="A0A848M909"/>
<dbReference type="Proteomes" id="UP000565468">
    <property type="component" value="Unassembled WGS sequence"/>
</dbReference>
<dbReference type="SMART" id="SM00342">
    <property type="entry name" value="HTH_ARAC"/>
    <property type="match status" value="1"/>
</dbReference>
<keyword evidence="4" id="KW-0472">Membrane</keyword>
<evidence type="ECO:0000313" key="6">
    <source>
        <dbReference type="EMBL" id="NMO96373.1"/>
    </source>
</evidence>
<reference evidence="6 7" key="1">
    <citation type="submission" date="2020-04" db="EMBL/GenBank/DDBJ databases">
        <title>Paenibacillus algicola sp. nov., a novel marine bacterium producing alginate lyase.</title>
        <authorList>
            <person name="Huang H."/>
        </authorList>
    </citation>
    <scope>NUCLEOTIDE SEQUENCE [LARGE SCALE GENOMIC DNA]</scope>
    <source>
        <strain evidence="6 7">L7-75</strain>
    </source>
</reference>
<evidence type="ECO:0000256" key="2">
    <source>
        <dbReference type="ARBA" id="ARBA00023125"/>
    </source>
</evidence>
<dbReference type="RefSeq" id="WP_169505151.1">
    <property type="nucleotide sequence ID" value="NZ_JABBPN010000009.1"/>
</dbReference>
<dbReference type="PROSITE" id="PS00041">
    <property type="entry name" value="HTH_ARAC_FAMILY_1"/>
    <property type="match status" value="1"/>
</dbReference>
<evidence type="ECO:0000256" key="1">
    <source>
        <dbReference type="ARBA" id="ARBA00023015"/>
    </source>
</evidence>
<proteinExistence type="predicted"/>
<name>A0A848M909_PAELE</name>
<feature type="domain" description="HTH araC/xylS-type" evidence="5">
    <location>
        <begin position="654"/>
        <end position="752"/>
    </location>
</feature>
<organism evidence="6 7">
    <name type="scientific">Paenibacillus lemnae</name>
    <dbReference type="NCBI Taxonomy" id="1330551"/>
    <lineage>
        <taxon>Bacteria</taxon>
        <taxon>Bacillati</taxon>
        <taxon>Bacillota</taxon>
        <taxon>Bacilli</taxon>
        <taxon>Bacillales</taxon>
        <taxon>Paenibacillaceae</taxon>
        <taxon>Paenibacillus</taxon>
    </lineage>
</organism>
<comment type="caution">
    <text evidence="6">The sequence shown here is derived from an EMBL/GenBank/DDBJ whole genome shotgun (WGS) entry which is preliminary data.</text>
</comment>
<evidence type="ECO:0000259" key="5">
    <source>
        <dbReference type="PROSITE" id="PS01124"/>
    </source>
</evidence>
<dbReference type="InterPro" id="IPR009057">
    <property type="entry name" value="Homeodomain-like_sf"/>
</dbReference>
<dbReference type="InterPro" id="IPR018060">
    <property type="entry name" value="HTH_AraC"/>
</dbReference>
<dbReference type="PANTHER" id="PTHR43280:SF28">
    <property type="entry name" value="HTH-TYPE TRANSCRIPTIONAL ACTIVATOR RHAS"/>
    <property type="match status" value="1"/>
</dbReference>
<keyword evidence="7" id="KW-1185">Reference proteome</keyword>
<dbReference type="GO" id="GO:0043565">
    <property type="term" value="F:sequence-specific DNA binding"/>
    <property type="evidence" value="ECO:0007669"/>
    <property type="project" value="InterPro"/>
</dbReference>
<evidence type="ECO:0000256" key="4">
    <source>
        <dbReference type="SAM" id="Phobius"/>
    </source>
</evidence>
<evidence type="ECO:0000256" key="3">
    <source>
        <dbReference type="ARBA" id="ARBA00023163"/>
    </source>
</evidence>
<gene>
    <name evidence="6" type="ORF">HII30_11385</name>
</gene>
<dbReference type="InterPro" id="IPR018062">
    <property type="entry name" value="HTH_AraC-typ_CS"/>
</dbReference>
<dbReference type="PRINTS" id="PR00032">
    <property type="entry name" value="HTHARAC"/>
</dbReference>